<proteinExistence type="predicted"/>
<organism evidence="1 2">
    <name type="scientific">Actinomyces radicidentis</name>
    <dbReference type="NCBI Taxonomy" id="111015"/>
    <lineage>
        <taxon>Bacteria</taxon>
        <taxon>Bacillati</taxon>
        <taxon>Actinomycetota</taxon>
        <taxon>Actinomycetes</taxon>
        <taxon>Actinomycetales</taxon>
        <taxon>Actinomycetaceae</taxon>
        <taxon>Actinomyces</taxon>
    </lineage>
</organism>
<reference evidence="2" key="1">
    <citation type="submission" date="2016-02" db="EMBL/GenBank/DDBJ databases">
        <authorList>
            <person name="Holder M.E."/>
            <person name="Ajami N.J."/>
            <person name="Petrosino J.F."/>
        </authorList>
    </citation>
    <scope>NUCLEOTIDE SEQUENCE [LARGE SCALE GENOMIC DNA]</scope>
    <source>
        <strain evidence="2">CCUG 36733</strain>
    </source>
</reference>
<dbReference type="STRING" id="111015.AXF14_02505"/>
<evidence type="ECO:0000313" key="2">
    <source>
        <dbReference type="Proteomes" id="UP000065220"/>
    </source>
</evidence>
<dbReference type="Proteomes" id="UP000065220">
    <property type="component" value="Chromosome"/>
</dbReference>
<gene>
    <name evidence="1" type="ORF">AXF14_02505</name>
</gene>
<dbReference type="EMBL" id="CP014228">
    <property type="protein sequence ID" value="AMD86673.1"/>
    <property type="molecule type" value="Genomic_DNA"/>
</dbReference>
<dbReference type="AlphaFoldDB" id="A0A109W7C2"/>
<keyword evidence="2" id="KW-1185">Reference proteome</keyword>
<protein>
    <submittedName>
        <fullName evidence="1">Uncharacterized protein</fullName>
    </submittedName>
</protein>
<dbReference type="KEGG" id="ard:AXF14_02505"/>
<name>A0A109W7C2_ACTRD</name>
<accession>A0A109W7C2</accession>
<sequence length="278" mass="30916">MSLLLLRADALLDLVRVLVQHLAERLWMLLLEELAEVRLFDLLADRGEVLRGLSGPFAGLVNLLGELLAAQVLLRALGDLELDVVPGIGQRLAVRLVLALEIAGTLEKVLLAQPPVLRHRGEQELELRIRLIHMHGVARKVLLPELLGGPVELRADVLLCFGVQTVLAPVRVVLGGPLRIELQDEGAHRHRVGLDLLLDRRQARVQIVRQLCRRRPVVALLVLRHDRGTPTSVAVVDHRDVHRRARRIDVRVPLSEGEPRGLIRIAGDVANEVRRVSA</sequence>
<evidence type="ECO:0000313" key="1">
    <source>
        <dbReference type="EMBL" id="AMD86673.1"/>
    </source>
</evidence>